<dbReference type="STRING" id="1560201.NG42_20955"/>
<dbReference type="Proteomes" id="UP000036851">
    <property type="component" value="Unassembled WGS sequence"/>
</dbReference>
<dbReference type="InterPro" id="IPR024651">
    <property type="entry name" value="FAD-SLDH_ssu"/>
</dbReference>
<dbReference type="EMBL" id="JRXF01000034">
    <property type="protein sequence ID" value="KOC89812.1"/>
    <property type="molecule type" value="Genomic_DNA"/>
</dbReference>
<dbReference type="EMBL" id="JRXE01000043">
    <property type="protein sequence ID" value="KOC87337.1"/>
    <property type="molecule type" value="Genomic_DNA"/>
</dbReference>
<organism evidence="2 5">
    <name type="scientific">Winslowiella iniecta</name>
    <dbReference type="NCBI Taxonomy" id="1560201"/>
    <lineage>
        <taxon>Bacteria</taxon>
        <taxon>Pseudomonadati</taxon>
        <taxon>Pseudomonadota</taxon>
        <taxon>Gammaproteobacteria</taxon>
        <taxon>Enterobacterales</taxon>
        <taxon>Erwiniaceae</taxon>
        <taxon>Winslowiella</taxon>
    </lineage>
</organism>
<evidence type="ECO:0000256" key="1">
    <source>
        <dbReference type="SAM" id="MobiDB-lite"/>
    </source>
</evidence>
<feature type="region of interest" description="Disordered" evidence="1">
    <location>
        <begin position="157"/>
        <end position="176"/>
    </location>
</feature>
<dbReference type="Proteomes" id="UP000037088">
    <property type="component" value="Unassembled WGS sequence"/>
</dbReference>
<gene>
    <name evidence="2" type="ORF">NG42_20955</name>
    <name evidence="3" type="ORF">NG43_18205</name>
</gene>
<sequence>MVTLTRRRLLTGTAGLLVAGVLHNLLPLSSAFAAPPLASAVNMPKHFLTLSTQLTGIEQPDALLSQRLYSWLYQQFPQLDQQIDQLAALLNQQQDSNGAALLSLLASQPEPLRELYQALVSGWYLGVVGQSKPECIAFENIVSYALLRDSLTPPSYAPGEPNFWTQPPHKETGKNV</sequence>
<dbReference type="OrthoDB" id="6162173at2"/>
<keyword evidence="5" id="KW-1185">Reference proteome</keyword>
<dbReference type="AlphaFoldDB" id="A0A0L7SW29"/>
<name>A0A0L7SW29_9GAMM</name>
<evidence type="ECO:0000313" key="4">
    <source>
        <dbReference type="Proteomes" id="UP000036851"/>
    </source>
</evidence>
<protein>
    <submittedName>
        <fullName evidence="2">Gluconate 5-dehydrogenase</fullName>
    </submittedName>
</protein>
<dbReference type="PROSITE" id="PS51318">
    <property type="entry name" value="TAT"/>
    <property type="match status" value="1"/>
</dbReference>
<dbReference type="PATRIC" id="fig|1560201.3.peg.4445"/>
<proteinExistence type="predicted"/>
<dbReference type="RefSeq" id="WP_052902846.1">
    <property type="nucleotide sequence ID" value="NZ_JRXE01000043.1"/>
</dbReference>
<dbReference type="Pfam" id="PF12318">
    <property type="entry name" value="FAD-SLDH"/>
    <property type="match status" value="1"/>
</dbReference>
<accession>A0A0L7SW29</accession>
<dbReference type="InterPro" id="IPR006311">
    <property type="entry name" value="TAT_signal"/>
</dbReference>
<evidence type="ECO:0000313" key="5">
    <source>
        <dbReference type="Proteomes" id="UP000037088"/>
    </source>
</evidence>
<evidence type="ECO:0000313" key="3">
    <source>
        <dbReference type="EMBL" id="KOC89812.1"/>
    </source>
</evidence>
<reference evidence="4 5" key="1">
    <citation type="journal article" date="2015" name="Int. J. Syst. Evol. Microbiol.">
        <title>Erwinia iniecta sp. nov., isolated from Russian wheat aphids (Diuraphis noxia).</title>
        <authorList>
            <person name="Campillo T."/>
            <person name="Luna E."/>
            <person name="Portier P."/>
            <person name="Fischer-Le Saux M."/>
            <person name="Lapitan N."/>
            <person name="Tisserat N.A."/>
            <person name="Leach J.E."/>
        </authorList>
    </citation>
    <scope>NUCLEOTIDE SEQUENCE [LARGE SCALE GENOMIC DNA]</scope>
    <source>
        <strain evidence="2 5">B120</strain>
        <strain evidence="3 4">B149</strain>
    </source>
</reference>
<evidence type="ECO:0000313" key="2">
    <source>
        <dbReference type="EMBL" id="KOC87337.1"/>
    </source>
</evidence>
<comment type="caution">
    <text evidence="2">The sequence shown here is derived from an EMBL/GenBank/DDBJ whole genome shotgun (WGS) entry which is preliminary data.</text>
</comment>